<accession>A0A426ZEZ8</accession>
<evidence type="ECO:0000313" key="2">
    <source>
        <dbReference type="Proteomes" id="UP000287651"/>
    </source>
</evidence>
<name>A0A426ZEZ8_ENSVE</name>
<evidence type="ECO:0000313" key="1">
    <source>
        <dbReference type="EMBL" id="RRT62544.1"/>
    </source>
</evidence>
<reference evidence="1 2" key="1">
    <citation type="journal article" date="2014" name="Agronomy (Basel)">
        <title>A Draft Genome Sequence for Ensete ventricosum, the Drought-Tolerant Tree Against Hunger.</title>
        <authorList>
            <person name="Harrison J."/>
            <person name="Moore K.A."/>
            <person name="Paszkiewicz K."/>
            <person name="Jones T."/>
            <person name="Grant M."/>
            <person name="Ambacheew D."/>
            <person name="Muzemil S."/>
            <person name="Studholme D.J."/>
        </authorList>
    </citation>
    <scope>NUCLEOTIDE SEQUENCE [LARGE SCALE GENOMIC DNA]</scope>
</reference>
<gene>
    <name evidence="1" type="ORF">B296_00026829</name>
</gene>
<protein>
    <submittedName>
        <fullName evidence="1">Uncharacterized protein</fullName>
    </submittedName>
</protein>
<dbReference type="EMBL" id="AMZH03006939">
    <property type="protein sequence ID" value="RRT62544.1"/>
    <property type="molecule type" value="Genomic_DNA"/>
</dbReference>
<dbReference type="Proteomes" id="UP000287651">
    <property type="component" value="Unassembled WGS sequence"/>
</dbReference>
<comment type="caution">
    <text evidence="1">The sequence shown here is derived from an EMBL/GenBank/DDBJ whole genome shotgun (WGS) entry which is preliminary data.</text>
</comment>
<dbReference type="AlphaFoldDB" id="A0A426ZEZ8"/>
<sequence>MSQEHSLPGNLREEAHVAQQILGTKVQPFSLPFGEGNSSTHDTEECYDLKNQIKDLIHQGHLVRYVRKSREPSHHLKGLVEKHINVSVSGPASGGDNSLARKAYARAIVEKRQV</sequence>
<proteinExistence type="predicted"/>
<organism evidence="1 2">
    <name type="scientific">Ensete ventricosum</name>
    <name type="common">Abyssinian banana</name>
    <name type="synonym">Musa ensete</name>
    <dbReference type="NCBI Taxonomy" id="4639"/>
    <lineage>
        <taxon>Eukaryota</taxon>
        <taxon>Viridiplantae</taxon>
        <taxon>Streptophyta</taxon>
        <taxon>Embryophyta</taxon>
        <taxon>Tracheophyta</taxon>
        <taxon>Spermatophyta</taxon>
        <taxon>Magnoliopsida</taxon>
        <taxon>Liliopsida</taxon>
        <taxon>Zingiberales</taxon>
        <taxon>Musaceae</taxon>
        <taxon>Ensete</taxon>
    </lineage>
</organism>